<sequence length="539" mass="62152">MVEDHIILKYFNGTWMWQKTMSFDSDKYSVDKEPYEWCLRQYKRLKSIDPQMNIQMRNQKAVTQLSGELEHAVKCRCKQNLTLDDIANTLQDIRKRSNIGKFSLYISGSFKEKQPRRVEFKDKPRERVAEVAKNKNPCHNCGSTDHYANKCPKATTKVYAIAKVPEEESPTEDSESHSMGDAIGEQSDEETPLEYQDIQLEAGMTQDTSNKNLCKHKQNAQTFLVTPTIGMAYIHATAKKVTVCIDNAQHPLIIDSLSHFSIVARNYLDNQFLNWESQLLPIKPNNFKSASGKMASIGTIIKAIIIPHRKGNIRPNPEFVVLDDAQIQGYLPGTDYQRMYGIDIYNSKNRHITIGTIMEKIFSRDIYQISSQDPLAELLREFREGQFSTTLTSKQNLSLLKMLRKNRPAFAIGDEPLGKIKGHDIELYLDVKRPDPPMLRRPHYPESLETRKEIEKHLNELLEMDVIRMIGYNEIVEITTPVLITCHDRKYILCGEFTALNNYTKADRYPIPRIPHALDKLDKAKYITKMDCMKGFHQN</sequence>
<name>A0A9Q3I401_9BASI</name>
<dbReference type="Gene3D" id="3.10.10.10">
    <property type="entry name" value="HIV Type 1 Reverse Transcriptase, subunit A, domain 1"/>
    <property type="match status" value="1"/>
</dbReference>
<dbReference type="SUPFAM" id="SSF57756">
    <property type="entry name" value="Retrovirus zinc finger-like domains"/>
    <property type="match status" value="1"/>
</dbReference>
<dbReference type="GO" id="GO:0008270">
    <property type="term" value="F:zinc ion binding"/>
    <property type="evidence" value="ECO:0007669"/>
    <property type="project" value="UniProtKB-KW"/>
</dbReference>
<protein>
    <recommendedName>
        <fullName evidence="4">CCHC-type domain-containing protein</fullName>
    </recommendedName>
</protein>
<dbReference type="InterPro" id="IPR001878">
    <property type="entry name" value="Znf_CCHC"/>
</dbReference>
<dbReference type="PANTHER" id="PTHR37984">
    <property type="entry name" value="PROTEIN CBG26694"/>
    <property type="match status" value="1"/>
</dbReference>
<evidence type="ECO:0000313" key="6">
    <source>
        <dbReference type="Proteomes" id="UP000765509"/>
    </source>
</evidence>
<dbReference type="InterPro" id="IPR043128">
    <property type="entry name" value="Rev_trsase/Diguanyl_cyclase"/>
</dbReference>
<dbReference type="PANTHER" id="PTHR37984:SF5">
    <property type="entry name" value="PROTEIN NYNRIN-LIKE"/>
    <property type="match status" value="1"/>
</dbReference>
<evidence type="ECO:0000256" key="1">
    <source>
        <dbReference type="ARBA" id="ARBA00022664"/>
    </source>
</evidence>
<feature type="region of interest" description="Disordered" evidence="3">
    <location>
        <begin position="166"/>
        <end position="191"/>
    </location>
</feature>
<dbReference type="Gene3D" id="3.30.70.270">
    <property type="match status" value="1"/>
</dbReference>
<accession>A0A9Q3I401</accession>
<organism evidence="5 6">
    <name type="scientific">Austropuccinia psidii MF-1</name>
    <dbReference type="NCBI Taxonomy" id="1389203"/>
    <lineage>
        <taxon>Eukaryota</taxon>
        <taxon>Fungi</taxon>
        <taxon>Dikarya</taxon>
        <taxon>Basidiomycota</taxon>
        <taxon>Pucciniomycotina</taxon>
        <taxon>Pucciniomycetes</taxon>
        <taxon>Pucciniales</taxon>
        <taxon>Sphaerophragmiaceae</taxon>
        <taxon>Austropuccinia</taxon>
    </lineage>
</organism>
<evidence type="ECO:0000256" key="3">
    <source>
        <dbReference type="SAM" id="MobiDB-lite"/>
    </source>
</evidence>
<comment type="caution">
    <text evidence="5">The sequence shown here is derived from an EMBL/GenBank/DDBJ whole genome shotgun (WGS) entry which is preliminary data.</text>
</comment>
<dbReference type="Proteomes" id="UP000765509">
    <property type="component" value="Unassembled WGS sequence"/>
</dbReference>
<evidence type="ECO:0000313" key="5">
    <source>
        <dbReference type="EMBL" id="MBW0528806.1"/>
    </source>
</evidence>
<dbReference type="PROSITE" id="PS50158">
    <property type="entry name" value="ZF_CCHC"/>
    <property type="match status" value="1"/>
</dbReference>
<keyword evidence="2" id="KW-0862">Zinc</keyword>
<evidence type="ECO:0000256" key="2">
    <source>
        <dbReference type="PROSITE-ProRule" id="PRU00047"/>
    </source>
</evidence>
<keyword evidence="1" id="KW-0507">mRNA processing</keyword>
<dbReference type="GO" id="GO:0006397">
    <property type="term" value="P:mRNA processing"/>
    <property type="evidence" value="ECO:0007669"/>
    <property type="project" value="UniProtKB-KW"/>
</dbReference>
<dbReference type="AlphaFoldDB" id="A0A9Q3I401"/>
<keyword evidence="6" id="KW-1185">Reference proteome</keyword>
<dbReference type="SUPFAM" id="SSF56672">
    <property type="entry name" value="DNA/RNA polymerases"/>
    <property type="match status" value="1"/>
</dbReference>
<dbReference type="EMBL" id="AVOT02034645">
    <property type="protein sequence ID" value="MBW0528806.1"/>
    <property type="molecule type" value="Genomic_DNA"/>
</dbReference>
<reference evidence="5" key="1">
    <citation type="submission" date="2021-03" db="EMBL/GenBank/DDBJ databases">
        <title>Draft genome sequence of rust myrtle Austropuccinia psidii MF-1, a brazilian biotype.</title>
        <authorList>
            <person name="Quecine M.C."/>
            <person name="Pachon D.M.R."/>
            <person name="Bonatelli M.L."/>
            <person name="Correr F.H."/>
            <person name="Franceschini L.M."/>
            <person name="Leite T.F."/>
            <person name="Margarido G.R.A."/>
            <person name="Almeida C.A."/>
            <person name="Ferrarezi J.A."/>
            <person name="Labate C.A."/>
        </authorList>
    </citation>
    <scope>NUCLEOTIDE SEQUENCE</scope>
    <source>
        <strain evidence="5">MF-1</strain>
    </source>
</reference>
<dbReference type="InterPro" id="IPR036875">
    <property type="entry name" value="Znf_CCHC_sf"/>
</dbReference>
<keyword evidence="2" id="KW-0479">Metal-binding</keyword>
<feature type="domain" description="CCHC-type" evidence="4">
    <location>
        <begin position="138"/>
        <end position="153"/>
    </location>
</feature>
<gene>
    <name evidence="5" type="ORF">O181_068521</name>
</gene>
<dbReference type="SMART" id="SM00343">
    <property type="entry name" value="ZnF_C2HC"/>
    <property type="match status" value="1"/>
</dbReference>
<dbReference type="InterPro" id="IPR050951">
    <property type="entry name" value="Retrovirus_Pol_polyprotein"/>
</dbReference>
<evidence type="ECO:0000259" key="4">
    <source>
        <dbReference type="PROSITE" id="PS50158"/>
    </source>
</evidence>
<proteinExistence type="predicted"/>
<dbReference type="InterPro" id="IPR043502">
    <property type="entry name" value="DNA/RNA_pol_sf"/>
</dbReference>
<keyword evidence="2" id="KW-0863">Zinc-finger</keyword>
<dbReference type="GO" id="GO:0003676">
    <property type="term" value="F:nucleic acid binding"/>
    <property type="evidence" value="ECO:0007669"/>
    <property type="project" value="InterPro"/>
</dbReference>
<dbReference type="Pfam" id="PF00098">
    <property type="entry name" value="zf-CCHC"/>
    <property type="match status" value="1"/>
</dbReference>